<reference evidence="7" key="1">
    <citation type="submission" date="2023-07" db="EMBL/GenBank/DDBJ databases">
        <title>Functional and genomic diversity of the sorghum phyllosphere microbiome.</title>
        <authorList>
            <person name="Shade A."/>
        </authorList>
    </citation>
    <scope>NUCLEOTIDE SEQUENCE [LARGE SCALE GENOMIC DNA]</scope>
    <source>
        <strain evidence="7">SORGH_AS_0422</strain>
    </source>
</reference>
<name>A0ABU3GNK6_9SPHI</name>
<dbReference type="EMBL" id="JAVLVU010000001">
    <property type="protein sequence ID" value="MDT3401374.1"/>
    <property type="molecule type" value="Genomic_DNA"/>
</dbReference>
<proteinExistence type="predicted"/>
<dbReference type="RefSeq" id="WP_311947239.1">
    <property type="nucleotide sequence ID" value="NZ_JAVLVU010000001.1"/>
</dbReference>
<dbReference type="InterPro" id="IPR001294">
    <property type="entry name" value="Phytochrome"/>
</dbReference>
<accession>A0ABU3GNK6</accession>
<dbReference type="InterPro" id="IPR013654">
    <property type="entry name" value="PAS_2"/>
</dbReference>
<dbReference type="GO" id="GO:0004673">
    <property type="term" value="F:protein histidine kinase activity"/>
    <property type="evidence" value="ECO:0007669"/>
    <property type="project" value="UniProtKB-EC"/>
</dbReference>
<keyword evidence="6" id="KW-0808">Transferase</keyword>
<dbReference type="InterPro" id="IPR016132">
    <property type="entry name" value="Phyto_chromo_attachment"/>
</dbReference>
<keyword evidence="1" id="KW-0600">Photoreceptor protein</keyword>
<keyword evidence="3" id="KW-0157">Chromophore</keyword>
<protein>
    <submittedName>
        <fullName evidence="6">Chemotaxis family two-component system sensor kinase Cph1</fullName>
        <ecNumber evidence="6">2.7.13.3</ecNumber>
    </submittedName>
</protein>
<dbReference type="Gene3D" id="3.30.450.40">
    <property type="match status" value="1"/>
</dbReference>
<comment type="caution">
    <text evidence="6">The sequence shown here is derived from an EMBL/GenBank/DDBJ whole genome shotgun (WGS) entry which is preliminary data.</text>
</comment>
<evidence type="ECO:0000256" key="1">
    <source>
        <dbReference type="ARBA" id="ARBA00022543"/>
    </source>
</evidence>
<dbReference type="Gene3D" id="3.30.450.20">
    <property type="entry name" value="PAS domain"/>
    <property type="match status" value="1"/>
</dbReference>
<evidence type="ECO:0000259" key="5">
    <source>
        <dbReference type="PROSITE" id="PS50046"/>
    </source>
</evidence>
<organism evidence="6 7">
    <name type="scientific">Mucilaginibacter terrae</name>
    <dbReference type="NCBI Taxonomy" id="1955052"/>
    <lineage>
        <taxon>Bacteria</taxon>
        <taxon>Pseudomonadati</taxon>
        <taxon>Bacteroidota</taxon>
        <taxon>Sphingobacteriia</taxon>
        <taxon>Sphingobacteriales</taxon>
        <taxon>Sphingobacteriaceae</taxon>
        <taxon>Mucilaginibacter</taxon>
    </lineage>
</organism>
<keyword evidence="4" id="KW-0675">Receptor</keyword>
<feature type="domain" description="Phytochrome chromophore attachment site" evidence="5">
    <location>
        <begin position="141"/>
        <end position="299"/>
    </location>
</feature>
<evidence type="ECO:0000313" key="7">
    <source>
        <dbReference type="Proteomes" id="UP001258315"/>
    </source>
</evidence>
<dbReference type="SUPFAM" id="SSF55781">
    <property type="entry name" value="GAF domain-like"/>
    <property type="match status" value="2"/>
</dbReference>
<dbReference type="Pfam" id="PF00360">
    <property type="entry name" value="PHY"/>
    <property type="match status" value="1"/>
</dbReference>
<dbReference type="InterPro" id="IPR035965">
    <property type="entry name" value="PAS-like_dom_sf"/>
</dbReference>
<dbReference type="PRINTS" id="PR01033">
    <property type="entry name" value="PHYTOCHROME"/>
</dbReference>
<dbReference type="InterPro" id="IPR043150">
    <property type="entry name" value="Phytochrome_PHY_sf"/>
</dbReference>
<keyword evidence="6" id="KW-0418">Kinase</keyword>
<evidence type="ECO:0000256" key="2">
    <source>
        <dbReference type="ARBA" id="ARBA00022606"/>
    </source>
</evidence>
<dbReference type="InterPro" id="IPR013515">
    <property type="entry name" value="Phytochrome_cen-reg"/>
</dbReference>
<evidence type="ECO:0000256" key="4">
    <source>
        <dbReference type="ARBA" id="ARBA00023170"/>
    </source>
</evidence>
<gene>
    <name evidence="6" type="ORF">QE417_000446</name>
</gene>
<dbReference type="InterPro" id="IPR003018">
    <property type="entry name" value="GAF"/>
</dbReference>
<dbReference type="Pfam" id="PF08446">
    <property type="entry name" value="PAS_2"/>
    <property type="match status" value="1"/>
</dbReference>
<dbReference type="SUPFAM" id="SSF55785">
    <property type="entry name" value="PYP-like sensor domain (PAS domain)"/>
    <property type="match status" value="1"/>
</dbReference>
<dbReference type="InterPro" id="IPR029016">
    <property type="entry name" value="GAF-like_dom_sf"/>
</dbReference>
<sequence length="504" mass="57206">MAEKKNYDSDFCGSLPLNQINVVQDHGYLLAIKNETLNVIQFSENLAGIILLELNDLLNKQLSDLFKPDDLHKITDRLQFGLQLKAPLVIELMGHQMEALIHQKEGFFILEMERKQYTDRFFTEAFEGVKLAIARLEACRTVEEVSAVGIAEIQKITGFNGVMMYRFDEDWNGTVIAEEKSGELERYLGHTFPASDIPRQARQLYLKNPYRLISNREYKPVRLYPVLNPLTKSFTDLSDLNIRGVAAVHLEYLKNMNVTASMSIRVIYHGELWGLIACHHTTTKYLSLEVCSVCELLSTIISARIESLSHRQMADAETYLQKEQTKLMAQVYATNDLFEGLLNEGGINLAGVLNADGVVAVINGETAGLKNIPPPEFVEDLILWLQTRNIERVYATDRLPDAFEDAGEVSGLASGILALPINLERGDVIICFKGEVKREIKWGGNPNEAINFELDGKNYHPRNSFKLWQQTVHHTSLPWTDQEVAAAEVLRSFIYEFYTKNNRF</sequence>
<evidence type="ECO:0000313" key="6">
    <source>
        <dbReference type="EMBL" id="MDT3401374.1"/>
    </source>
</evidence>
<dbReference type="EC" id="2.7.13.3" evidence="6"/>
<dbReference type="Gene3D" id="3.30.450.270">
    <property type="match status" value="1"/>
</dbReference>
<evidence type="ECO:0000256" key="3">
    <source>
        <dbReference type="ARBA" id="ARBA00022991"/>
    </source>
</evidence>
<keyword evidence="2" id="KW-0716">Sensory transduction</keyword>
<keyword evidence="7" id="KW-1185">Reference proteome</keyword>
<dbReference type="Proteomes" id="UP001258315">
    <property type="component" value="Unassembled WGS sequence"/>
</dbReference>
<dbReference type="PROSITE" id="PS50046">
    <property type="entry name" value="PHYTOCHROME_2"/>
    <property type="match status" value="1"/>
</dbReference>
<dbReference type="Pfam" id="PF01590">
    <property type="entry name" value="GAF"/>
    <property type="match status" value="1"/>
</dbReference>